<gene>
    <name evidence="3" type="primary">AVEN_137430_1</name>
    <name evidence="3" type="ORF">NPIL_97041</name>
</gene>
<dbReference type="Pfam" id="PF15998">
    <property type="entry name" value="DUF4773"/>
    <property type="match status" value="1"/>
</dbReference>
<dbReference type="PANTHER" id="PTHR36299">
    <property type="entry name" value="AGAP008005-PA"/>
    <property type="match status" value="1"/>
</dbReference>
<name>A0A8X6PZ20_NEPPI</name>
<reference evidence="3" key="1">
    <citation type="submission" date="2020-08" db="EMBL/GenBank/DDBJ databases">
        <title>Multicomponent nature underlies the extraordinary mechanical properties of spider dragline silk.</title>
        <authorList>
            <person name="Kono N."/>
            <person name="Nakamura H."/>
            <person name="Mori M."/>
            <person name="Yoshida Y."/>
            <person name="Ohtoshi R."/>
            <person name="Malay A.D."/>
            <person name="Moran D.A.P."/>
            <person name="Tomita M."/>
            <person name="Numata K."/>
            <person name="Arakawa K."/>
        </authorList>
    </citation>
    <scope>NUCLEOTIDE SEQUENCE</scope>
</reference>
<dbReference type="Proteomes" id="UP000887013">
    <property type="component" value="Unassembled WGS sequence"/>
</dbReference>
<dbReference type="AlphaFoldDB" id="A0A8X6PZ20"/>
<evidence type="ECO:0000313" key="3">
    <source>
        <dbReference type="EMBL" id="GFT91717.1"/>
    </source>
</evidence>
<dbReference type="EMBL" id="BMAW01074338">
    <property type="protein sequence ID" value="GFT91717.1"/>
    <property type="molecule type" value="Genomic_DNA"/>
</dbReference>
<evidence type="ECO:0000256" key="1">
    <source>
        <dbReference type="SAM" id="SignalP"/>
    </source>
</evidence>
<protein>
    <submittedName>
        <fullName evidence="3">DUF4773 domain-containing protein</fullName>
    </submittedName>
</protein>
<dbReference type="PANTHER" id="PTHR36299:SF2">
    <property type="entry name" value="DUF4773 DOMAIN-CONTAINING PROTEIN"/>
    <property type="match status" value="1"/>
</dbReference>
<accession>A0A8X6PZ20</accession>
<keyword evidence="1" id="KW-0732">Signal</keyword>
<organism evidence="3 4">
    <name type="scientific">Nephila pilipes</name>
    <name type="common">Giant wood spider</name>
    <name type="synonym">Nephila maculata</name>
    <dbReference type="NCBI Taxonomy" id="299642"/>
    <lineage>
        <taxon>Eukaryota</taxon>
        <taxon>Metazoa</taxon>
        <taxon>Ecdysozoa</taxon>
        <taxon>Arthropoda</taxon>
        <taxon>Chelicerata</taxon>
        <taxon>Arachnida</taxon>
        <taxon>Araneae</taxon>
        <taxon>Araneomorphae</taxon>
        <taxon>Entelegynae</taxon>
        <taxon>Araneoidea</taxon>
        <taxon>Nephilidae</taxon>
        <taxon>Nephila</taxon>
    </lineage>
</organism>
<feature type="signal peptide" evidence="1">
    <location>
        <begin position="1"/>
        <end position="18"/>
    </location>
</feature>
<proteinExistence type="predicted"/>
<evidence type="ECO:0000259" key="2">
    <source>
        <dbReference type="Pfam" id="PF15998"/>
    </source>
</evidence>
<sequence length="127" mass="14216">MMQKLLFGLVALVTVVQCLKLEELGDLVQACIEMSYNGSKTALTVTFSMNDKVLFSRTVSANNPPPICVGHPAARVMADICFDFYNVQMSLDEFKVCLDIQPRVFLRKITNIKVGCLTFEGDEEEEE</sequence>
<keyword evidence="4" id="KW-1185">Reference proteome</keyword>
<feature type="domain" description="DUF4773" evidence="2">
    <location>
        <begin position="29"/>
        <end position="120"/>
    </location>
</feature>
<evidence type="ECO:0000313" key="4">
    <source>
        <dbReference type="Proteomes" id="UP000887013"/>
    </source>
</evidence>
<comment type="caution">
    <text evidence="3">The sequence shown here is derived from an EMBL/GenBank/DDBJ whole genome shotgun (WGS) entry which is preliminary data.</text>
</comment>
<feature type="chain" id="PRO_5036476538" evidence="1">
    <location>
        <begin position="19"/>
        <end position="127"/>
    </location>
</feature>
<dbReference type="InterPro" id="IPR031941">
    <property type="entry name" value="DUF4773"/>
</dbReference>